<keyword evidence="3" id="KW-0560">Oxidoreductase</keyword>
<proteinExistence type="predicted"/>
<name>A0ABW0MXN3_9ACTN</name>
<comment type="pathway">
    <text evidence="1">Cofactor biosynthesis; riboflavin biosynthesis.</text>
</comment>
<sequence>MRVLVGPDTDDLDALYAAPRRPWLRVNMISTVDGAATGDSGKSGSINNAVDKRVFHLLRSQCDVIVVGAGTARIEGYGPAVRPLVVVSRQETVPDGLRDAPPGAVTVEPLGDPVAFKASLVERGWTNILCEGGPTLLRALLAAGVVDELCATTVPRLIGGDHLRITHGAPVDVPLELHTLIEAEGTLLARWWVSPGSESAAAP</sequence>
<dbReference type="InterPro" id="IPR024072">
    <property type="entry name" value="DHFR-like_dom_sf"/>
</dbReference>
<gene>
    <name evidence="5" type="ORF">ACFPKY_01800</name>
</gene>
<dbReference type="SUPFAM" id="SSF53597">
    <property type="entry name" value="Dihydrofolate reductase-like"/>
    <property type="match status" value="1"/>
</dbReference>
<evidence type="ECO:0000256" key="3">
    <source>
        <dbReference type="ARBA" id="ARBA00023002"/>
    </source>
</evidence>
<keyword evidence="2" id="KW-0521">NADP</keyword>
<dbReference type="InterPro" id="IPR002734">
    <property type="entry name" value="RibDG_C"/>
</dbReference>
<reference evidence="6" key="1">
    <citation type="journal article" date="2019" name="Int. J. Syst. Evol. Microbiol.">
        <title>The Global Catalogue of Microorganisms (GCM) 10K type strain sequencing project: providing services to taxonomists for standard genome sequencing and annotation.</title>
        <authorList>
            <consortium name="The Broad Institute Genomics Platform"/>
            <consortium name="The Broad Institute Genome Sequencing Center for Infectious Disease"/>
            <person name="Wu L."/>
            <person name="Ma J."/>
        </authorList>
    </citation>
    <scope>NUCLEOTIDE SEQUENCE [LARGE SCALE GENOMIC DNA]</scope>
    <source>
        <strain evidence="6">KACC 13778</strain>
    </source>
</reference>
<dbReference type="InterPro" id="IPR050765">
    <property type="entry name" value="Riboflavin_Biosynth_HTPR"/>
</dbReference>
<organism evidence="5 6">
    <name type="scientific">Nocardioides caricicola</name>
    <dbReference type="NCBI Taxonomy" id="634770"/>
    <lineage>
        <taxon>Bacteria</taxon>
        <taxon>Bacillati</taxon>
        <taxon>Actinomycetota</taxon>
        <taxon>Actinomycetes</taxon>
        <taxon>Propionibacteriales</taxon>
        <taxon>Nocardioidaceae</taxon>
        <taxon>Nocardioides</taxon>
    </lineage>
</organism>
<comment type="caution">
    <text evidence="5">The sequence shown here is derived from an EMBL/GenBank/DDBJ whole genome shotgun (WGS) entry which is preliminary data.</text>
</comment>
<evidence type="ECO:0000259" key="4">
    <source>
        <dbReference type="Pfam" id="PF01872"/>
    </source>
</evidence>
<evidence type="ECO:0000313" key="5">
    <source>
        <dbReference type="EMBL" id="MFC5491813.1"/>
    </source>
</evidence>
<feature type="domain" description="Bacterial bifunctional deaminase-reductase C-terminal" evidence="4">
    <location>
        <begin position="22"/>
        <end position="172"/>
    </location>
</feature>
<evidence type="ECO:0000256" key="2">
    <source>
        <dbReference type="ARBA" id="ARBA00022857"/>
    </source>
</evidence>
<dbReference type="Gene3D" id="3.40.430.10">
    <property type="entry name" value="Dihydrofolate Reductase, subunit A"/>
    <property type="match status" value="2"/>
</dbReference>
<evidence type="ECO:0000256" key="1">
    <source>
        <dbReference type="ARBA" id="ARBA00005104"/>
    </source>
</evidence>
<evidence type="ECO:0000313" key="6">
    <source>
        <dbReference type="Proteomes" id="UP001595956"/>
    </source>
</evidence>
<protein>
    <submittedName>
        <fullName evidence="5">Dihydrofolate reductase family protein</fullName>
    </submittedName>
</protein>
<dbReference type="Pfam" id="PF01872">
    <property type="entry name" value="RibD_C"/>
    <property type="match status" value="1"/>
</dbReference>
<dbReference type="RefSeq" id="WP_345181274.1">
    <property type="nucleotide sequence ID" value="NZ_BAABFQ010000008.1"/>
</dbReference>
<dbReference type="PANTHER" id="PTHR38011:SF7">
    <property type="entry name" value="2,5-DIAMINO-6-RIBOSYLAMINO-4(3H)-PYRIMIDINONE 5'-PHOSPHATE REDUCTASE"/>
    <property type="match status" value="1"/>
</dbReference>
<dbReference type="Proteomes" id="UP001595956">
    <property type="component" value="Unassembled WGS sequence"/>
</dbReference>
<dbReference type="PANTHER" id="PTHR38011">
    <property type="entry name" value="DIHYDROFOLATE REDUCTASE FAMILY PROTEIN (AFU_ORTHOLOGUE AFUA_8G06820)"/>
    <property type="match status" value="1"/>
</dbReference>
<keyword evidence="6" id="KW-1185">Reference proteome</keyword>
<dbReference type="EMBL" id="JBHSMD010000001">
    <property type="protein sequence ID" value="MFC5491813.1"/>
    <property type="molecule type" value="Genomic_DNA"/>
</dbReference>
<accession>A0ABW0MXN3</accession>